<evidence type="ECO:0000313" key="9">
    <source>
        <dbReference type="Proteomes" id="UP000198883"/>
    </source>
</evidence>
<keyword evidence="3" id="KW-0963">Cytoplasm</keyword>
<dbReference type="EMBL" id="JASAVS010000011">
    <property type="protein sequence ID" value="MDP8085457.1"/>
    <property type="molecule type" value="Genomic_DNA"/>
</dbReference>
<dbReference type="EMBL" id="JASAYT010000008">
    <property type="protein sequence ID" value="MDP8174509.1"/>
    <property type="molecule type" value="Genomic_DNA"/>
</dbReference>
<dbReference type="OrthoDB" id="285848at2"/>
<dbReference type="Proteomes" id="UP000198883">
    <property type="component" value="Unassembled WGS sequence"/>
</dbReference>
<accession>A0A1H7WVZ6</accession>
<dbReference type="EMBL" id="FOBN01000010">
    <property type="protein sequence ID" value="SEM25107.1"/>
    <property type="molecule type" value="Genomic_DNA"/>
</dbReference>
<comment type="subcellular location">
    <subcellularLocation>
        <location evidence="1">Cytoplasm</location>
    </subcellularLocation>
</comment>
<dbReference type="InterPro" id="IPR023101">
    <property type="entry name" value="AF1862-like_dom_sf"/>
</dbReference>
<dbReference type="GO" id="GO:0005737">
    <property type="term" value="C:cytoplasm"/>
    <property type="evidence" value="ECO:0007669"/>
    <property type="project" value="UniProtKB-SubCell"/>
</dbReference>
<name>A0A1H7WVZ6_9PAST</name>
<dbReference type="GO" id="GO:0051607">
    <property type="term" value="P:defense response to virus"/>
    <property type="evidence" value="ECO:0007669"/>
    <property type="project" value="UniProtKB-KW"/>
</dbReference>
<keyword evidence="10" id="KW-1185">Reference proteome</keyword>
<dbReference type="Pfam" id="PF09701">
    <property type="entry name" value="Cas_Cmr5"/>
    <property type="match status" value="1"/>
</dbReference>
<evidence type="ECO:0000313" key="8">
    <source>
        <dbReference type="EMBL" id="SEM25107.1"/>
    </source>
</evidence>
<evidence type="ECO:0000256" key="1">
    <source>
        <dbReference type="ARBA" id="ARBA00004496"/>
    </source>
</evidence>
<gene>
    <name evidence="6" type="primary">cmr5</name>
    <name evidence="6" type="ORF">QJT92_05900</name>
    <name evidence="7" type="ORF">QJU97_03430</name>
    <name evidence="8" type="ORF">SAMN05444853_11012</name>
</gene>
<proteinExistence type="inferred from homology"/>
<reference evidence="9" key="2">
    <citation type="submission" date="2016-10" db="EMBL/GenBank/DDBJ databases">
        <authorList>
            <person name="Varghese N."/>
            <person name="Submissions S."/>
        </authorList>
    </citation>
    <scope>NUCLEOTIDE SEQUENCE [LARGE SCALE GENOMIC DNA]</scope>
    <source>
        <strain evidence="9">DSM 24204</strain>
    </source>
</reference>
<protein>
    <recommendedName>
        <fullName evidence="5">CRISPR type III-B/RAMP module-associated protein Cmr5</fullName>
    </recommendedName>
</protein>
<dbReference type="AlphaFoldDB" id="A0A1H7WVZ6"/>
<dbReference type="Proteomes" id="UP001231736">
    <property type="component" value="Unassembled WGS sequence"/>
</dbReference>
<reference evidence="7" key="4">
    <citation type="journal article" date="2023" name="Front. Microbiol.">
        <title>Phylogeography and host specificity of Pasteurellaceae pathogenic to sea-farmed fish in the north-east Atlantic.</title>
        <authorList>
            <person name="Gulla S."/>
            <person name="Colquhoun D.J."/>
            <person name="Olsen A.B."/>
            <person name="Spilsberg B."/>
            <person name="Lagesen K."/>
            <person name="Aakesson C.P."/>
            <person name="Strom S."/>
            <person name="Manji F."/>
            <person name="Birkbeck T.H."/>
            <person name="Nilsen H.K."/>
        </authorList>
    </citation>
    <scope>NUCLEOTIDE SEQUENCE</scope>
    <source>
        <strain evidence="7">98B1</strain>
    </source>
</reference>
<dbReference type="NCBIfam" id="TIGR01881">
    <property type="entry name" value="cas_Cmr5"/>
    <property type="match status" value="1"/>
</dbReference>
<evidence type="ECO:0000256" key="3">
    <source>
        <dbReference type="ARBA" id="ARBA00022490"/>
    </source>
</evidence>
<dbReference type="GeneID" id="83543893"/>
<reference evidence="8" key="1">
    <citation type="submission" date="2016-10" db="EMBL/GenBank/DDBJ databases">
        <authorList>
            <person name="de Groot N.N."/>
        </authorList>
    </citation>
    <scope>NUCLEOTIDE SEQUENCE [LARGE SCALE GENOMIC DNA]</scope>
    <source>
        <strain evidence="8">DSM 24204</strain>
    </source>
</reference>
<dbReference type="STRING" id="97481.SAMN05444853_11012"/>
<dbReference type="SUPFAM" id="SSF158568">
    <property type="entry name" value="AF1862-like"/>
    <property type="match status" value="1"/>
</dbReference>
<evidence type="ECO:0000313" key="10">
    <source>
        <dbReference type="Proteomes" id="UP001224812"/>
    </source>
</evidence>
<evidence type="ECO:0000313" key="6">
    <source>
        <dbReference type="EMBL" id="MDP8085457.1"/>
    </source>
</evidence>
<evidence type="ECO:0000256" key="5">
    <source>
        <dbReference type="ARBA" id="ARBA00030001"/>
    </source>
</evidence>
<reference evidence="6 10" key="3">
    <citation type="journal article" date="2023" name="Front. Microbiol.">
        <title>Phylogeography and host specificity of Pasteurellaceae pathogenic to sea-farmed fish in the north-east Atlantic.</title>
        <authorList>
            <person name="Gulla S."/>
            <person name="Colquhoun D.J."/>
            <person name="Olsen A.B."/>
            <person name="Spilsberg B."/>
            <person name="Lagesen K."/>
            <person name="Aakesson C.P."/>
            <person name="Strom S."/>
            <person name="Manji F."/>
            <person name="Birkbeck T.H."/>
            <person name="Nilsen H.K."/>
        </authorList>
    </citation>
    <scope>NUCLEOTIDE SEQUENCE [LARGE SCALE GENOMIC DNA]</scope>
    <source>
        <strain evidence="6 10">VIO11850</strain>
    </source>
</reference>
<evidence type="ECO:0000313" key="7">
    <source>
        <dbReference type="EMBL" id="MDP8174509.1"/>
    </source>
</evidence>
<evidence type="ECO:0000256" key="4">
    <source>
        <dbReference type="ARBA" id="ARBA00023118"/>
    </source>
</evidence>
<dbReference type="InterPro" id="IPR010160">
    <property type="entry name" value="CRISPR-assoc_prot_Cmr5"/>
</dbReference>
<dbReference type="Proteomes" id="UP001224812">
    <property type="component" value="Unassembled WGS sequence"/>
</dbReference>
<organism evidence="8 9">
    <name type="scientific">Phocoenobacter skyensis</name>
    <dbReference type="NCBI Taxonomy" id="97481"/>
    <lineage>
        <taxon>Bacteria</taxon>
        <taxon>Pseudomonadati</taxon>
        <taxon>Pseudomonadota</taxon>
        <taxon>Gammaproteobacteria</taxon>
        <taxon>Pasteurellales</taxon>
        <taxon>Pasteurellaceae</taxon>
        <taxon>Phocoenobacter</taxon>
    </lineage>
</organism>
<dbReference type="Gene3D" id="1.10.520.30">
    <property type="entry name" value="AF1862-like domain"/>
    <property type="match status" value="1"/>
</dbReference>
<comment type="similarity">
    <text evidence="2">Belongs to the CRISPR system Cmr5 family.</text>
</comment>
<sequence>MPIQTIEQERAKYALEKVQAVNPRDFDEWKARANEMPAMIQMNGLGQTVAFYLSKGGVHKQMYEILSDWLCKEKTNPNVEWKYANIEIYEKKLIDGITQGDMKTYRVAQAEAQALLIWVKKFSKAYC</sequence>
<keyword evidence="4" id="KW-0051">Antiviral defense</keyword>
<evidence type="ECO:0000256" key="2">
    <source>
        <dbReference type="ARBA" id="ARBA00006161"/>
    </source>
</evidence>
<dbReference type="RefSeq" id="WP_090921465.1">
    <property type="nucleotide sequence ID" value="NZ_CP016180.1"/>
</dbReference>